<organism evidence="1 2">
    <name type="scientific">Saccharolobus shibatae</name>
    <dbReference type="NCBI Taxonomy" id="2286"/>
    <lineage>
        <taxon>Archaea</taxon>
        <taxon>Thermoproteota</taxon>
        <taxon>Thermoprotei</taxon>
        <taxon>Sulfolobales</taxon>
        <taxon>Sulfolobaceae</taxon>
        <taxon>Saccharolobus</taxon>
    </lineage>
</organism>
<sequence>MILLSSSIEGLMRLREEQLSSPFSISRDPDSVDDGSPISKWEWISDPLDCPPNERCKPESMVGTMNPLDGNPRPFQGGEKVSYGLYQLIAKLPRWIFDKDSPMLWFGFEADDLFAGGVCHFSVIKGILKANVGRFGKMVEIPLDFVDLNKCVEEKPCAFSIKLYESGAVWYVDDMPVAFAVFTDEVDIISSSKPYAIAYSPQPSINLPVLLDIDGGNVDKEWIWDGVHPWGLRVASGSKNGVIDINLSYTWDEKSSSMEVHPIPVPKKTYLLIEPEEDATLELYYLTKDRSSLIDEVKLRGDKLNVVPISVKGTIIRLIIRDCKDVNIAKAKISF</sequence>
<gene>
    <name evidence="1" type="ORF">J5U22_00498</name>
</gene>
<accession>A0A8F5BZ23</accession>
<evidence type="ECO:0000313" key="1">
    <source>
        <dbReference type="EMBL" id="QXJ33953.1"/>
    </source>
</evidence>
<proteinExistence type="predicted"/>
<name>A0A8F5BZ23_9CREN</name>
<dbReference type="Proteomes" id="UP000694036">
    <property type="component" value="Chromosome"/>
</dbReference>
<keyword evidence="2" id="KW-1185">Reference proteome</keyword>
<dbReference type="EMBL" id="CP077713">
    <property type="protein sequence ID" value="QXJ33953.1"/>
    <property type="molecule type" value="Genomic_DNA"/>
</dbReference>
<dbReference type="AlphaFoldDB" id="A0A8F5BZ23"/>
<evidence type="ECO:0000313" key="2">
    <source>
        <dbReference type="Proteomes" id="UP000694036"/>
    </source>
</evidence>
<protein>
    <submittedName>
        <fullName evidence="1">Uncharacterized protein</fullName>
    </submittedName>
</protein>
<reference evidence="1 2" key="1">
    <citation type="journal article" date="2021" name="Environ. Microbiol.">
        <title>New insights into the diversity and evolution of the archaeal mobilome from three complete genomes of Saccharolobus shibatae.</title>
        <authorList>
            <person name="Medvedeva S."/>
            <person name="Brandt D."/>
            <person name="Cvirkaite-Krupovic V."/>
            <person name="Liu Y."/>
            <person name="Severinov K."/>
            <person name="Ishino S."/>
            <person name="Ishino Y."/>
            <person name="Prangishvili D."/>
            <person name="Kalinowski J."/>
            <person name="Krupovic M."/>
        </authorList>
    </citation>
    <scope>NUCLEOTIDE SEQUENCE [LARGE SCALE GENOMIC DNA]</scope>
    <source>
        <strain evidence="1 2">S38A</strain>
    </source>
</reference>